<dbReference type="PROSITE" id="PS51194">
    <property type="entry name" value="HELICASE_CTER"/>
    <property type="match status" value="1"/>
</dbReference>
<dbReference type="GO" id="GO:0003723">
    <property type="term" value="F:RNA binding"/>
    <property type="evidence" value="ECO:0007669"/>
    <property type="project" value="UniProtKB-UniRule"/>
</dbReference>
<evidence type="ECO:0000256" key="2">
    <source>
        <dbReference type="ARBA" id="ARBA00022517"/>
    </source>
</evidence>
<feature type="domain" description="DEAD-box RNA helicase Q" evidence="14">
    <location>
        <begin position="145"/>
        <end position="174"/>
    </location>
</feature>
<keyword evidence="5 10" id="KW-0378">Hydrolase</keyword>
<feature type="compositionally biased region" description="Acidic residues" evidence="11">
    <location>
        <begin position="493"/>
        <end position="514"/>
    </location>
</feature>
<feature type="domain" description="Helicase C-terminal" evidence="13">
    <location>
        <begin position="454"/>
        <end position="660"/>
    </location>
</feature>
<keyword evidence="8 10" id="KW-0694">RNA-binding</keyword>
<evidence type="ECO:0000256" key="11">
    <source>
        <dbReference type="SAM" id="MobiDB-lite"/>
    </source>
</evidence>
<keyword evidence="6 10" id="KW-0347">Helicase</keyword>
<keyword evidence="3" id="KW-0698">rRNA processing</keyword>
<dbReference type="SMART" id="SM00490">
    <property type="entry name" value="HELICc"/>
    <property type="match status" value="1"/>
</dbReference>
<organism evidence="15 16">
    <name type="scientific">Athelia psychrophila</name>
    <dbReference type="NCBI Taxonomy" id="1759441"/>
    <lineage>
        <taxon>Eukaryota</taxon>
        <taxon>Fungi</taxon>
        <taxon>Dikarya</taxon>
        <taxon>Basidiomycota</taxon>
        <taxon>Agaricomycotina</taxon>
        <taxon>Agaricomycetes</taxon>
        <taxon>Agaricomycetidae</taxon>
        <taxon>Atheliales</taxon>
        <taxon>Atheliaceae</taxon>
        <taxon>Athelia</taxon>
    </lineage>
</organism>
<evidence type="ECO:0000313" key="15">
    <source>
        <dbReference type="EMBL" id="KZP34193.1"/>
    </source>
</evidence>
<dbReference type="InterPro" id="IPR014014">
    <property type="entry name" value="RNA_helicase_DEAD_Q_motif"/>
</dbReference>
<feature type="compositionally biased region" description="Pro residues" evidence="11">
    <location>
        <begin position="95"/>
        <end position="108"/>
    </location>
</feature>
<dbReference type="Pfam" id="PF00270">
    <property type="entry name" value="DEAD"/>
    <property type="match status" value="1"/>
</dbReference>
<feature type="compositionally biased region" description="Basic and acidic residues" evidence="11">
    <location>
        <begin position="784"/>
        <end position="810"/>
    </location>
</feature>
<protein>
    <recommendedName>
        <fullName evidence="10">ATP-dependent RNA helicase</fullName>
        <ecNumber evidence="10">3.6.4.13</ecNumber>
    </recommendedName>
</protein>
<comment type="domain">
    <text evidence="10">The Q motif is unique to and characteristic of the DEAD box family of RNA helicases and controls ATP binding and hydrolysis.</text>
</comment>
<dbReference type="GO" id="GO:0016887">
    <property type="term" value="F:ATP hydrolysis activity"/>
    <property type="evidence" value="ECO:0007669"/>
    <property type="project" value="RHEA"/>
</dbReference>
<dbReference type="GO" id="GO:0005730">
    <property type="term" value="C:nucleolus"/>
    <property type="evidence" value="ECO:0007669"/>
    <property type="project" value="UniProtKB-SubCell"/>
</dbReference>
<dbReference type="PROSITE" id="PS00039">
    <property type="entry name" value="DEAD_ATP_HELICASE"/>
    <property type="match status" value="1"/>
</dbReference>
<dbReference type="PROSITE" id="PS51195">
    <property type="entry name" value="Q_MOTIF"/>
    <property type="match status" value="1"/>
</dbReference>
<feature type="short sequence motif" description="Q motif" evidence="9">
    <location>
        <begin position="145"/>
        <end position="174"/>
    </location>
</feature>
<evidence type="ECO:0000256" key="6">
    <source>
        <dbReference type="ARBA" id="ARBA00022806"/>
    </source>
</evidence>
<gene>
    <name evidence="15" type="ORF">FIBSPDRAFT_923748</name>
</gene>
<feature type="compositionally biased region" description="Basic and acidic residues" evidence="11">
    <location>
        <begin position="515"/>
        <end position="530"/>
    </location>
</feature>
<evidence type="ECO:0000256" key="3">
    <source>
        <dbReference type="ARBA" id="ARBA00022552"/>
    </source>
</evidence>
<dbReference type="SMART" id="SM00487">
    <property type="entry name" value="DEXDc"/>
    <property type="match status" value="1"/>
</dbReference>
<dbReference type="CDD" id="cd18787">
    <property type="entry name" value="SF2_C_DEAD"/>
    <property type="match status" value="1"/>
</dbReference>
<dbReference type="STRING" id="436010.A0A166WWW1"/>
<keyword evidence="2" id="KW-0690">Ribosome biogenesis</keyword>
<dbReference type="OrthoDB" id="422663at2759"/>
<keyword evidence="4 10" id="KW-0547">Nucleotide-binding</keyword>
<dbReference type="EC" id="3.6.4.13" evidence="10"/>
<comment type="subcellular location">
    <subcellularLocation>
        <location evidence="1">Nucleus</location>
        <location evidence="1">Nucleolus</location>
    </subcellularLocation>
</comment>
<dbReference type="EMBL" id="KV417480">
    <property type="protein sequence ID" value="KZP34193.1"/>
    <property type="molecule type" value="Genomic_DNA"/>
</dbReference>
<dbReference type="InterPro" id="IPR011545">
    <property type="entry name" value="DEAD/DEAH_box_helicase_dom"/>
</dbReference>
<dbReference type="InterPro" id="IPR014001">
    <property type="entry name" value="Helicase_ATP-bd"/>
</dbReference>
<dbReference type="PANTHER" id="PTHR24031">
    <property type="entry name" value="RNA HELICASE"/>
    <property type="match status" value="1"/>
</dbReference>
<dbReference type="GO" id="GO:0003724">
    <property type="term" value="F:RNA helicase activity"/>
    <property type="evidence" value="ECO:0007669"/>
    <property type="project" value="UniProtKB-EC"/>
</dbReference>
<evidence type="ECO:0000313" key="16">
    <source>
        <dbReference type="Proteomes" id="UP000076532"/>
    </source>
</evidence>
<feature type="compositionally biased region" description="Basic residues" evidence="11">
    <location>
        <begin position="33"/>
        <end position="42"/>
    </location>
</feature>
<evidence type="ECO:0000259" key="14">
    <source>
        <dbReference type="PROSITE" id="PS51195"/>
    </source>
</evidence>
<dbReference type="PROSITE" id="PS51192">
    <property type="entry name" value="HELICASE_ATP_BIND_1"/>
    <property type="match status" value="1"/>
</dbReference>
<dbReference type="GO" id="GO:0006364">
    <property type="term" value="P:rRNA processing"/>
    <property type="evidence" value="ECO:0007669"/>
    <property type="project" value="UniProtKB-KW"/>
</dbReference>
<feature type="region of interest" description="Disordered" evidence="11">
    <location>
        <begin position="1"/>
        <end position="112"/>
    </location>
</feature>
<dbReference type="Pfam" id="PF13959">
    <property type="entry name" value="CTE_SPB4"/>
    <property type="match status" value="1"/>
</dbReference>
<name>A0A166WWW1_9AGAM</name>
<dbReference type="InterPro" id="IPR027417">
    <property type="entry name" value="P-loop_NTPase"/>
</dbReference>
<dbReference type="Proteomes" id="UP000076532">
    <property type="component" value="Unassembled WGS sequence"/>
</dbReference>
<reference evidence="15 16" key="1">
    <citation type="journal article" date="2016" name="Mol. Biol. Evol.">
        <title>Comparative Genomics of Early-Diverging Mushroom-Forming Fungi Provides Insights into the Origins of Lignocellulose Decay Capabilities.</title>
        <authorList>
            <person name="Nagy L.G."/>
            <person name="Riley R."/>
            <person name="Tritt A."/>
            <person name="Adam C."/>
            <person name="Daum C."/>
            <person name="Floudas D."/>
            <person name="Sun H."/>
            <person name="Yadav J.S."/>
            <person name="Pangilinan J."/>
            <person name="Larsson K.H."/>
            <person name="Matsuura K."/>
            <person name="Barry K."/>
            <person name="Labutti K."/>
            <person name="Kuo R."/>
            <person name="Ohm R.A."/>
            <person name="Bhattacharya S.S."/>
            <person name="Shirouzu T."/>
            <person name="Yoshinaga Y."/>
            <person name="Martin F.M."/>
            <person name="Grigoriev I.V."/>
            <person name="Hibbett D.S."/>
        </authorList>
    </citation>
    <scope>NUCLEOTIDE SEQUENCE [LARGE SCALE GENOMIC DNA]</scope>
    <source>
        <strain evidence="15 16">CBS 109695</strain>
    </source>
</reference>
<evidence type="ECO:0000259" key="13">
    <source>
        <dbReference type="PROSITE" id="PS51194"/>
    </source>
</evidence>
<dbReference type="InterPro" id="IPR025313">
    <property type="entry name" value="SPB4-like_CTE"/>
</dbReference>
<keyword evidence="16" id="KW-1185">Reference proteome</keyword>
<evidence type="ECO:0000256" key="8">
    <source>
        <dbReference type="ARBA" id="ARBA00022884"/>
    </source>
</evidence>
<evidence type="ECO:0000256" key="9">
    <source>
        <dbReference type="PROSITE-ProRule" id="PRU00552"/>
    </source>
</evidence>
<dbReference type="InterPro" id="IPR000629">
    <property type="entry name" value="RNA-helicase_DEAD-box_CS"/>
</dbReference>
<evidence type="ECO:0000256" key="5">
    <source>
        <dbReference type="ARBA" id="ARBA00022801"/>
    </source>
</evidence>
<dbReference type="CDD" id="cd17949">
    <property type="entry name" value="DEADc_DDX31"/>
    <property type="match status" value="1"/>
</dbReference>
<dbReference type="SMART" id="SM01178">
    <property type="entry name" value="DUF4217"/>
    <property type="match status" value="1"/>
</dbReference>
<evidence type="ECO:0000256" key="4">
    <source>
        <dbReference type="ARBA" id="ARBA00022741"/>
    </source>
</evidence>
<dbReference type="Pfam" id="PF00271">
    <property type="entry name" value="Helicase_C"/>
    <property type="match status" value="1"/>
</dbReference>
<feature type="domain" description="Helicase ATP-binding" evidence="12">
    <location>
        <begin position="183"/>
        <end position="405"/>
    </location>
</feature>
<feature type="region of interest" description="Disordered" evidence="11">
    <location>
        <begin position="764"/>
        <end position="825"/>
    </location>
</feature>
<comment type="similarity">
    <text evidence="10">Belongs to the DEAD box helicase family.</text>
</comment>
<comment type="catalytic activity">
    <reaction evidence="10">
        <text>ATP + H2O = ADP + phosphate + H(+)</text>
        <dbReference type="Rhea" id="RHEA:13065"/>
        <dbReference type="ChEBI" id="CHEBI:15377"/>
        <dbReference type="ChEBI" id="CHEBI:15378"/>
        <dbReference type="ChEBI" id="CHEBI:30616"/>
        <dbReference type="ChEBI" id="CHEBI:43474"/>
        <dbReference type="ChEBI" id="CHEBI:456216"/>
        <dbReference type="EC" id="3.6.4.13"/>
    </reaction>
</comment>
<dbReference type="SUPFAM" id="SSF52540">
    <property type="entry name" value="P-loop containing nucleoside triphosphate hydrolases"/>
    <property type="match status" value="2"/>
</dbReference>
<evidence type="ECO:0000256" key="7">
    <source>
        <dbReference type="ARBA" id="ARBA00022840"/>
    </source>
</evidence>
<feature type="region of interest" description="Disordered" evidence="11">
    <location>
        <begin position="491"/>
        <end position="530"/>
    </location>
</feature>
<evidence type="ECO:0000256" key="10">
    <source>
        <dbReference type="RuleBase" id="RU365068"/>
    </source>
</evidence>
<evidence type="ECO:0000259" key="12">
    <source>
        <dbReference type="PROSITE" id="PS51192"/>
    </source>
</evidence>
<accession>A0A166WWW1</accession>
<proteinExistence type="inferred from homology"/>
<dbReference type="InterPro" id="IPR001650">
    <property type="entry name" value="Helicase_C-like"/>
</dbReference>
<dbReference type="Gene3D" id="3.40.50.300">
    <property type="entry name" value="P-loop containing nucleotide triphosphate hydrolases"/>
    <property type="match status" value="2"/>
</dbReference>
<comment type="function">
    <text evidence="10">RNA helicase.</text>
</comment>
<sequence length="849" mass="92012">MDDDFVLNFATDSAPLAQGGASKKGGRWTDRAKAKRIDKRKSRPAEKSITSAPGEDELEDRPAKRPRKEPSQSATHSEPLSRPAPSSDRPSQNSRPPPTQNSRPPPPSQIISSLFTYNPKIDAPISNPAPKAVSKPSNAPLTDASAFSALGLDPLIIAHLASKMNVLKPTSIQRATLPVALSKTEEMASRDLFIQSQTGSGKTLSFLLPIIQDLLPLSSLSYIDRSIGTLAIIIAPTRELAKQISDVLEALLKLRLRPEDESPDDPGSSARLTRWLVSGLLTGGATRTHEKARLRKGLPFIVSTPGRLLDHLQNTASFNVGKCRWLVLDEADRLMELGFEETITGIIKGLDGRRNLAKQAMDEGKGMEVGGWDWSRRRRTVLCSATIREDVQKLAGTALVHPLMIKGSDIDNPRASGADGIIAASAEKFTPPSQLAQNFAIVPLKLRLVALVALLRTLLSQANGRRGTKIIVFLSCTDSVDFHWNLLGGSTMEGEDEADASDSDSDEDDDGDSDIDTKPKRQSKGERVEAKSPLLPDASIFRLHGSLPTPSRLASLRGFSAVPNTKSKHPVSPSSILLCTSVASRGLDLPLVRAVVQFDLPTEGGATEYVHRVGRTARAGKGGEAWSFVAPSEAEWVKWVEGKMQGDVTSDISGKDAADKGTANINLNGVAIESILRNGFGGKGIDFEERATDVQLSFERWVLRRKENADAARRAYLSHMRAYATHPSNEKHIFHIRHLHLGHLAKAFALRDAPTNVRGANAKGIAQTSGKAATKPFGKPQAAKTKDQTKQRGKDWDEAHDPDAERRMQEIVRSQGRLTKKGGVMMSTGTSEFQIATGAALERLVGTRL</sequence>
<dbReference type="AlphaFoldDB" id="A0A166WWW1"/>
<dbReference type="GO" id="GO:0005524">
    <property type="term" value="F:ATP binding"/>
    <property type="evidence" value="ECO:0007669"/>
    <property type="project" value="UniProtKB-UniRule"/>
</dbReference>
<keyword evidence="7 10" id="KW-0067">ATP-binding</keyword>
<evidence type="ECO:0000256" key="1">
    <source>
        <dbReference type="ARBA" id="ARBA00004604"/>
    </source>
</evidence>